<comment type="caution">
    <text evidence="3">The sequence shown here is derived from an EMBL/GenBank/DDBJ whole genome shotgun (WGS) entry which is preliminary data.</text>
</comment>
<reference evidence="3 4" key="1">
    <citation type="submission" date="2020-08" db="EMBL/GenBank/DDBJ databases">
        <title>Streptomyces sp. PSKA01 genome sequencing and assembly.</title>
        <authorList>
            <person name="Mandal S."/>
            <person name="Maiti P.K."/>
            <person name="Das P."/>
        </authorList>
    </citation>
    <scope>NUCLEOTIDE SEQUENCE [LARGE SCALE GENOMIC DNA]</scope>
    <source>
        <strain evidence="3 4">PSKA01</strain>
    </source>
</reference>
<feature type="transmembrane region" description="Helical" evidence="2">
    <location>
        <begin position="192"/>
        <end position="212"/>
    </location>
</feature>
<protein>
    <submittedName>
        <fullName evidence="3">DUF2637 domain-containing protein</fullName>
    </submittedName>
</protein>
<feature type="region of interest" description="Disordered" evidence="1">
    <location>
        <begin position="63"/>
        <end position="89"/>
    </location>
</feature>
<dbReference type="EMBL" id="JACMSF010000061">
    <property type="protein sequence ID" value="MBC2906881.1"/>
    <property type="molecule type" value="Genomic_DNA"/>
</dbReference>
<feature type="transmembrane region" description="Helical" evidence="2">
    <location>
        <begin position="120"/>
        <end position="143"/>
    </location>
</feature>
<keyword evidence="2" id="KW-1133">Transmembrane helix</keyword>
<dbReference type="Pfam" id="PF10935">
    <property type="entry name" value="DUF2637"/>
    <property type="match status" value="1"/>
</dbReference>
<keyword evidence="2" id="KW-0812">Transmembrane</keyword>
<feature type="transmembrane region" description="Helical" evidence="2">
    <location>
        <begin position="163"/>
        <end position="180"/>
    </location>
</feature>
<dbReference type="AlphaFoldDB" id="A0A7X1J9V1"/>
<evidence type="ECO:0000256" key="2">
    <source>
        <dbReference type="SAM" id="Phobius"/>
    </source>
</evidence>
<organism evidence="3 4">
    <name type="scientific">Streptomyces cupreus</name>
    <dbReference type="NCBI Taxonomy" id="2759956"/>
    <lineage>
        <taxon>Bacteria</taxon>
        <taxon>Bacillati</taxon>
        <taxon>Actinomycetota</taxon>
        <taxon>Actinomycetes</taxon>
        <taxon>Kitasatosporales</taxon>
        <taxon>Streptomycetaceae</taxon>
        <taxon>Streptomyces</taxon>
    </lineage>
</organism>
<dbReference type="RefSeq" id="WP_186286848.1">
    <property type="nucleotide sequence ID" value="NZ_JACMSF010000061.1"/>
</dbReference>
<name>A0A7X1J9V1_9ACTN</name>
<gene>
    <name evidence="3" type="ORF">H4N64_36250</name>
</gene>
<keyword evidence="2" id="KW-0472">Membrane</keyword>
<feature type="transmembrane region" description="Helical" evidence="2">
    <location>
        <begin position="218"/>
        <end position="236"/>
    </location>
</feature>
<feature type="compositionally biased region" description="Pro residues" evidence="1">
    <location>
        <begin position="69"/>
        <end position="84"/>
    </location>
</feature>
<proteinExistence type="predicted"/>
<dbReference type="Proteomes" id="UP000584670">
    <property type="component" value="Unassembled WGS sequence"/>
</dbReference>
<evidence type="ECO:0000256" key="1">
    <source>
        <dbReference type="SAM" id="MobiDB-lite"/>
    </source>
</evidence>
<feature type="region of interest" description="Disordered" evidence="1">
    <location>
        <begin position="264"/>
        <end position="286"/>
    </location>
</feature>
<dbReference type="InterPro" id="IPR021235">
    <property type="entry name" value="DUF2637"/>
</dbReference>
<sequence>MNDERIVHHSGYYADHLDPFDTGVTGRHRGAAGVFQAPLVPPDPAWDPAEELAYMLQDALAGERASTAPPVPDEVPATTPPPGSPLRNLQDITAELPPLTAVPRSHRKLREPRRVSGLRTLSYLIAALAMVVTSMVSVFGGMATYEPLRQIAVFHTRSGAASWWPLLVYGPWLVAALSILRATLHRCRAIHSWVVVLLFTSVAVLLCVVHAGGSITDAAAAALPSCAALACFQQLVRQITLTRPHRRTRPRHRLRLSAMNRPADTESVRAMTGRDAPASCAHRPDL</sequence>
<evidence type="ECO:0000313" key="3">
    <source>
        <dbReference type="EMBL" id="MBC2906881.1"/>
    </source>
</evidence>
<accession>A0A7X1J9V1</accession>
<evidence type="ECO:0000313" key="4">
    <source>
        <dbReference type="Proteomes" id="UP000584670"/>
    </source>
</evidence>
<keyword evidence="4" id="KW-1185">Reference proteome</keyword>